<reference evidence="2" key="1">
    <citation type="submission" date="2018-06" db="EMBL/GenBank/DDBJ databases">
        <authorList>
            <person name="Zhirakovskaya E."/>
        </authorList>
    </citation>
    <scope>NUCLEOTIDE SEQUENCE</scope>
</reference>
<gene>
    <name evidence="2" type="ORF">MNBD_PLANCTO03-2232</name>
</gene>
<organism evidence="2">
    <name type="scientific">hydrothermal vent metagenome</name>
    <dbReference type="NCBI Taxonomy" id="652676"/>
    <lineage>
        <taxon>unclassified sequences</taxon>
        <taxon>metagenomes</taxon>
        <taxon>ecological metagenomes</taxon>
    </lineage>
</organism>
<dbReference type="AlphaFoldDB" id="A0A3B1D1H4"/>
<protein>
    <submittedName>
        <fullName evidence="2">Uncharacterized protein</fullName>
    </submittedName>
</protein>
<feature type="region of interest" description="Disordered" evidence="1">
    <location>
        <begin position="1"/>
        <end position="21"/>
    </location>
</feature>
<evidence type="ECO:0000313" key="2">
    <source>
        <dbReference type="EMBL" id="VAX35989.1"/>
    </source>
</evidence>
<evidence type="ECO:0000256" key="1">
    <source>
        <dbReference type="SAM" id="MobiDB-lite"/>
    </source>
</evidence>
<sequence>MSTIDRDAVESDGAGLEERGERTLAPAGPYRVVVVASPESIAWKFAFASGAGVLVLDPMRVSDAVLLGPLQPPTEGHAVMPRWAVYDCAEVPGAVISLLREPLDSPFEKPLDPLAFVLATPHAESGAWHLSCLTVRDTDESDGPDEPEDALQLRMVEAAMEVLRAAWVTMIVPWGSLLFDRLAERDGVEVLTARSLLHGPEPAATVQLRGTQAVRERAESSPAFHIPVQAGELSTMLDRLEAALEEGSRYLLAPPPHDDPAGPEGVRFVLCEVVP</sequence>
<dbReference type="EMBL" id="UOGK01000025">
    <property type="protein sequence ID" value="VAX35989.1"/>
    <property type="molecule type" value="Genomic_DNA"/>
</dbReference>
<accession>A0A3B1D1H4</accession>
<proteinExistence type="predicted"/>
<name>A0A3B1D1H4_9ZZZZ</name>